<evidence type="ECO:0000259" key="1">
    <source>
        <dbReference type="Pfam" id="PF13843"/>
    </source>
</evidence>
<organism evidence="2 3">
    <name type="scientific">Macrosiphum euphorbiae</name>
    <name type="common">potato aphid</name>
    <dbReference type="NCBI Taxonomy" id="13131"/>
    <lineage>
        <taxon>Eukaryota</taxon>
        <taxon>Metazoa</taxon>
        <taxon>Ecdysozoa</taxon>
        <taxon>Arthropoda</taxon>
        <taxon>Hexapoda</taxon>
        <taxon>Insecta</taxon>
        <taxon>Pterygota</taxon>
        <taxon>Neoptera</taxon>
        <taxon>Paraneoptera</taxon>
        <taxon>Hemiptera</taxon>
        <taxon>Sternorrhyncha</taxon>
        <taxon>Aphidomorpha</taxon>
        <taxon>Aphidoidea</taxon>
        <taxon>Aphididae</taxon>
        <taxon>Macrosiphini</taxon>
        <taxon>Macrosiphum</taxon>
    </lineage>
</organism>
<protein>
    <recommendedName>
        <fullName evidence="1">PiggyBac transposable element-derived protein domain-containing protein</fullName>
    </recommendedName>
</protein>
<evidence type="ECO:0000313" key="2">
    <source>
        <dbReference type="EMBL" id="CAI6355118.1"/>
    </source>
</evidence>
<reference evidence="2 3" key="1">
    <citation type="submission" date="2023-01" db="EMBL/GenBank/DDBJ databases">
        <authorList>
            <person name="Whitehead M."/>
        </authorList>
    </citation>
    <scope>NUCLEOTIDE SEQUENCE [LARGE SCALE GENOMIC DNA]</scope>
</reference>
<comment type="caution">
    <text evidence="2">The sequence shown here is derived from an EMBL/GenBank/DDBJ whole genome shotgun (WGS) entry which is preliminary data.</text>
</comment>
<name>A0AAV0WH66_9HEMI</name>
<dbReference type="Pfam" id="PF13843">
    <property type="entry name" value="DDE_Tnp_1_7"/>
    <property type="match status" value="1"/>
</dbReference>
<dbReference type="Proteomes" id="UP001160148">
    <property type="component" value="Unassembled WGS sequence"/>
</dbReference>
<dbReference type="PANTHER" id="PTHR46599">
    <property type="entry name" value="PIGGYBAC TRANSPOSABLE ELEMENT-DERIVED PROTEIN 4"/>
    <property type="match status" value="1"/>
</dbReference>
<sequence length="191" mass="22364">MDNKPVYMISSLHSPNDTHEVKRKLKDGSTTMVPCPDVLICYNNNMNNVDVFDQLKAAYGMNRKSRKWWHRLFFHFIDMAIVNSFILHQQLKLEKISLKDFRRRVVDGLLAPNQLQTKKKIQSIQVSHHKPHVAPEVRFESSAHQPTRGTLRRYALCSTKAKQKRTEWLCETCNIPLCLGKKNCFSLYHKK</sequence>
<dbReference type="InterPro" id="IPR029526">
    <property type="entry name" value="PGBD"/>
</dbReference>
<feature type="domain" description="PiggyBac transposable element-derived protein" evidence="1">
    <location>
        <begin position="3"/>
        <end position="85"/>
    </location>
</feature>
<accession>A0AAV0WH66</accession>
<keyword evidence="3" id="KW-1185">Reference proteome</keyword>
<dbReference type="EMBL" id="CARXXK010000002">
    <property type="protein sequence ID" value="CAI6355118.1"/>
    <property type="molecule type" value="Genomic_DNA"/>
</dbReference>
<gene>
    <name evidence="2" type="ORF">MEUPH1_LOCUS11010</name>
</gene>
<evidence type="ECO:0000313" key="3">
    <source>
        <dbReference type="Proteomes" id="UP001160148"/>
    </source>
</evidence>
<dbReference type="AlphaFoldDB" id="A0AAV0WH66"/>
<dbReference type="PANTHER" id="PTHR46599:SF3">
    <property type="entry name" value="PIGGYBAC TRANSPOSABLE ELEMENT-DERIVED PROTEIN 4"/>
    <property type="match status" value="1"/>
</dbReference>
<proteinExistence type="predicted"/>